<dbReference type="InterPro" id="IPR029063">
    <property type="entry name" value="SAM-dependent_MTases_sf"/>
</dbReference>
<dbReference type="CDD" id="cd02440">
    <property type="entry name" value="AdoMet_MTases"/>
    <property type="match status" value="1"/>
</dbReference>
<dbReference type="Gene3D" id="3.40.50.150">
    <property type="entry name" value="Vaccinia Virus protein VP39"/>
    <property type="match status" value="1"/>
</dbReference>
<gene>
    <name evidence="1" type="ORF">FJM67_06770</name>
</gene>
<keyword evidence="1" id="KW-0808">Transferase</keyword>
<dbReference type="AlphaFoldDB" id="A0A501WUE4"/>
<dbReference type="GO" id="GO:0016301">
    <property type="term" value="F:kinase activity"/>
    <property type="evidence" value="ECO:0007669"/>
    <property type="project" value="UniProtKB-KW"/>
</dbReference>
<dbReference type="Proteomes" id="UP000315901">
    <property type="component" value="Unassembled WGS sequence"/>
</dbReference>
<proteinExistence type="predicted"/>
<name>A0A501WUE4_9GAMM</name>
<dbReference type="Pfam" id="PF10294">
    <property type="entry name" value="Methyltransf_16"/>
    <property type="match status" value="1"/>
</dbReference>
<accession>A0A501WUE4</accession>
<comment type="caution">
    <text evidence="1">The sequence shown here is derived from an EMBL/GenBank/DDBJ whole genome shotgun (WGS) entry which is preliminary data.</text>
</comment>
<organism evidence="1 2">
    <name type="scientific">Maribrevibacterium harenarium</name>
    <dbReference type="NCBI Taxonomy" id="2589817"/>
    <lineage>
        <taxon>Bacteria</taxon>
        <taxon>Pseudomonadati</taxon>
        <taxon>Pseudomonadota</taxon>
        <taxon>Gammaproteobacteria</taxon>
        <taxon>Oceanospirillales</taxon>
        <taxon>Oceanospirillaceae</taxon>
        <taxon>Maribrevibacterium</taxon>
    </lineage>
</organism>
<dbReference type="RefSeq" id="WP_140588028.1">
    <property type="nucleotide sequence ID" value="NZ_VFRR01000010.1"/>
</dbReference>
<keyword evidence="1" id="KW-0418">Kinase</keyword>
<evidence type="ECO:0000313" key="1">
    <source>
        <dbReference type="EMBL" id="TPE53353.1"/>
    </source>
</evidence>
<dbReference type="EMBL" id="VFRR01000010">
    <property type="protein sequence ID" value="TPE53353.1"/>
    <property type="molecule type" value="Genomic_DNA"/>
</dbReference>
<sequence length="226" mass="25698">MPPLRLSYQTVEFGTIDIHLCTLRNIQEFHDPDGIAEKLGISSETWPIFGVLWPSSLVLAHHICDYEVEGKRILEIGCGMALSSLLLNKKCANITATDYHPETQLFLNRNSQLNGDRVIPYERTDWASHDDSLGKFDIIIGSDLLYEDVHIALLADFIESHSQPDCKVIIVDPGRGRKNKLTKRMLEFGFSSQHYKPEHTNYLEYPFKGHILEYSRTAAQPPSVDD</sequence>
<dbReference type="OrthoDB" id="264333at2"/>
<reference evidence="1 2" key="1">
    <citation type="submission" date="2019-06" db="EMBL/GenBank/DDBJ databases">
        <title>A novel bacterium of genus Marinomonas, isolated from coastal sand.</title>
        <authorList>
            <person name="Huang H."/>
            <person name="Mo K."/>
            <person name="Hu Y."/>
        </authorList>
    </citation>
    <scope>NUCLEOTIDE SEQUENCE [LARGE SCALE GENOMIC DNA]</scope>
    <source>
        <strain evidence="1 2">HB171799</strain>
    </source>
</reference>
<dbReference type="PANTHER" id="PTHR14614">
    <property type="entry name" value="HEPATOCELLULAR CARCINOMA-ASSOCIATED ANTIGEN"/>
    <property type="match status" value="1"/>
</dbReference>
<dbReference type="InterPro" id="IPR019410">
    <property type="entry name" value="Methyltransf_16"/>
</dbReference>
<keyword evidence="2" id="KW-1185">Reference proteome</keyword>
<dbReference type="SUPFAM" id="SSF53335">
    <property type="entry name" value="S-adenosyl-L-methionine-dependent methyltransferases"/>
    <property type="match status" value="1"/>
</dbReference>
<evidence type="ECO:0000313" key="2">
    <source>
        <dbReference type="Proteomes" id="UP000315901"/>
    </source>
</evidence>
<protein>
    <submittedName>
        <fullName evidence="1">Histidine kinase</fullName>
    </submittedName>
</protein>